<feature type="binding site" evidence="22">
    <location>
        <begin position="122"/>
        <end position="123"/>
    </location>
    <ligand>
        <name>ATP</name>
        <dbReference type="ChEBI" id="CHEBI:30616"/>
    </ligand>
</feature>
<evidence type="ECO:0000256" key="24">
    <source>
        <dbReference type="RuleBase" id="RU363065"/>
    </source>
</evidence>
<keyword evidence="10 23" id="KW-0479">Metal-binding</keyword>
<evidence type="ECO:0000256" key="4">
    <source>
        <dbReference type="ARBA" id="ARBA00017575"/>
    </source>
</evidence>
<dbReference type="STRING" id="470453.B0680_00385"/>
<evidence type="ECO:0000256" key="23">
    <source>
        <dbReference type="PIRSR" id="PIRSR600829-4"/>
    </source>
</evidence>
<dbReference type="InterPro" id="IPR033718">
    <property type="entry name" value="DAGK_prok"/>
</dbReference>
<evidence type="ECO:0000313" key="26">
    <source>
        <dbReference type="Proteomes" id="UP000189800"/>
    </source>
</evidence>
<comment type="similarity">
    <text evidence="2 24">Belongs to the bacterial diacylglycerol kinase family.</text>
</comment>
<dbReference type="EMBL" id="MUYU01000002">
    <property type="protein sequence ID" value="OOS26278.1"/>
    <property type="molecule type" value="Genomic_DNA"/>
</dbReference>
<gene>
    <name evidence="25" type="ORF">B0680_00385</name>
</gene>
<evidence type="ECO:0000256" key="10">
    <source>
        <dbReference type="ARBA" id="ARBA00022723"/>
    </source>
</evidence>
<evidence type="ECO:0000256" key="18">
    <source>
        <dbReference type="ARBA" id="ARBA00023209"/>
    </source>
</evidence>
<accession>A0A1T0CV97</accession>
<feature type="transmembrane region" description="Helical" evidence="24">
    <location>
        <begin position="62"/>
        <end position="79"/>
    </location>
</feature>
<keyword evidence="8 24" id="KW-0808">Transferase</keyword>
<feature type="active site" description="Proton acceptor" evidence="20">
    <location>
        <position position="97"/>
    </location>
</feature>
<feature type="binding site" evidence="23">
    <location>
        <position position="56"/>
    </location>
    <ligand>
        <name>a divalent metal cation</name>
        <dbReference type="ChEBI" id="CHEBI:60240"/>
    </ligand>
</feature>
<feature type="binding site" evidence="21">
    <location>
        <position position="126"/>
    </location>
    <ligand>
        <name>substrate</name>
    </ligand>
</feature>
<feature type="binding site" evidence="22">
    <location>
        <begin position="113"/>
        <end position="115"/>
    </location>
    <ligand>
        <name>ATP</name>
        <dbReference type="ChEBI" id="CHEBI:30616"/>
    </ligand>
</feature>
<keyword evidence="13 22" id="KW-0067">ATP-binding</keyword>
<feature type="binding site" evidence="21">
    <location>
        <position position="97"/>
    </location>
    <ligand>
        <name>substrate</name>
    </ligand>
</feature>
<evidence type="ECO:0000256" key="19">
    <source>
        <dbReference type="ARBA" id="ARBA00023264"/>
    </source>
</evidence>
<feature type="binding site" evidence="22">
    <location>
        <position position="104"/>
    </location>
    <ligand>
        <name>ATP</name>
        <dbReference type="ChEBI" id="CHEBI:30616"/>
    </ligand>
</feature>
<evidence type="ECO:0000256" key="7">
    <source>
        <dbReference type="ARBA" id="ARBA00022519"/>
    </source>
</evidence>
<proteinExistence type="inferred from homology"/>
<name>A0A1T0CV97_9GAMM</name>
<evidence type="ECO:0000256" key="6">
    <source>
        <dbReference type="ARBA" id="ARBA00022516"/>
    </source>
</evidence>
<comment type="catalytic activity">
    <reaction evidence="24">
        <text>a 1,2-diacyl-sn-glycerol + ATP = a 1,2-diacyl-sn-glycero-3-phosphate + ADP + H(+)</text>
        <dbReference type="Rhea" id="RHEA:10272"/>
        <dbReference type="ChEBI" id="CHEBI:15378"/>
        <dbReference type="ChEBI" id="CHEBI:17815"/>
        <dbReference type="ChEBI" id="CHEBI:30616"/>
        <dbReference type="ChEBI" id="CHEBI:58608"/>
        <dbReference type="ChEBI" id="CHEBI:456216"/>
        <dbReference type="EC" id="2.7.1.107"/>
    </reaction>
</comment>
<evidence type="ECO:0000313" key="25">
    <source>
        <dbReference type="EMBL" id="OOS26278.1"/>
    </source>
</evidence>
<evidence type="ECO:0000256" key="22">
    <source>
        <dbReference type="PIRSR" id="PIRSR600829-3"/>
    </source>
</evidence>
<evidence type="ECO:0000256" key="11">
    <source>
        <dbReference type="ARBA" id="ARBA00022741"/>
    </source>
</evidence>
<keyword evidence="26" id="KW-1185">Reference proteome</keyword>
<evidence type="ECO:0000256" key="5">
    <source>
        <dbReference type="ARBA" id="ARBA00022475"/>
    </source>
</evidence>
<evidence type="ECO:0000256" key="13">
    <source>
        <dbReference type="ARBA" id="ARBA00022840"/>
    </source>
</evidence>
<dbReference type="Proteomes" id="UP000189800">
    <property type="component" value="Unassembled WGS sequence"/>
</dbReference>
<keyword evidence="5" id="KW-1003">Cell membrane</keyword>
<evidence type="ECO:0000256" key="20">
    <source>
        <dbReference type="PIRSR" id="PIRSR600829-1"/>
    </source>
</evidence>
<protein>
    <recommendedName>
        <fullName evidence="4 24">Diacylglycerol kinase</fullName>
        <ecNumber evidence="3 24">2.7.1.107</ecNumber>
    </recommendedName>
</protein>
<dbReference type="Pfam" id="PF01219">
    <property type="entry name" value="DAGK_prokar"/>
    <property type="match status" value="1"/>
</dbReference>
<dbReference type="PANTHER" id="PTHR34299:SF1">
    <property type="entry name" value="DIACYLGLYCEROL KINASE"/>
    <property type="match status" value="1"/>
</dbReference>
<feature type="binding site" evidence="22">
    <location>
        <position position="56"/>
    </location>
    <ligand>
        <name>ATP</name>
        <dbReference type="ChEBI" id="CHEBI:30616"/>
    </ligand>
</feature>
<feature type="binding site" evidence="21">
    <location>
        <position position="37"/>
    </location>
    <ligand>
        <name>substrate</name>
    </ligand>
</feature>
<dbReference type="GO" id="GO:0005886">
    <property type="term" value="C:plasma membrane"/>
    <property type="evidence" value="ECO:0007669"/>
    <property type="project" value="UniProtKB-SubCell"/>
</dbReference>
<evidence type="ECO:0000256" key="2">
    <source>
        <dbReference type="ARBA" id="ARBA00005967"/>
    </source>
</evidence>
<dbReference type="EC" id="2.7.1.107" evidence="3 24"/>
<organism evidence="25 26">
    <name type="scientific">Moraxella pluranimalium</name>
    <dbReference type="NCBI Taxonomy" id="470453"/>
    <lineage>
        <taxon>Bacteria</taxon>
        <taxon>Pseudomonadati</taxon>
        <taxon>Pseudomonadota</taxon>
        <taxon>Gammaproteobacteria</taxon>
        <taxon>Moraxellales</taxon>
        <taxon>Moraxellaceae</taxon>
        <taxon>Moraxella</taxon>
    </lineage>
</organism>
<dbReference type="AlphaFoldDB" id="A0A1T0CV97"/>
<feature type="binding site" evidence="22">
    <location>
        <position position="44"/>
    </location>
    <ligand>
        <name>ATP</name>
        <dbReference type="ChEBI" id="CHEBI:30616"/>
    </ligand>
</feature>
<evidence type="ECO:0000256" key="14">
    <source>
        <dbReference type="ARBA" id="ARBA00022842"/>
    </source>
</evidence>
<evidence type="ECO:0000256" key="17">
    <source>
        <dbReference type="ARBA" id="ARBA00023136"/>
    </source>
</evidence>
<dbReference type="PANTHER" id="PTHR34299">
    <property type="entry name" value="DIACYLGLYCEROL KINASE"/>
    <property type="match status" value="1"/>
</dbReference>
<evidence type="ECO:0000256" key="9">
    <source>
        <dbReference type="ARBA" id="ARBA00022692"/>
    </source>
</evidence>
<feature type="transmembrane region" description="Helical" evidence="24">
    <location>
        <begin position="127"/>
        <end position="148"/>
    </location>
</feature>
<evidence type="ECO:0000256" key="12">
    <source>
        <dbReference type="ARBA" id="ARBA00022777"/>
    </source>
</evidence>
<feature type="transmembrane region" description="Helical" evidence="24">
    <location>
        <begin position="85"/>
        <end position="107"/>
    </location>
</feature>
<dbReference type="GO" id="GO:0046872">
    <property type="term" value="F:metal ion binding"/>
    <property type="evidence" value="ECO:0007669"/>
    <property type="project" value="UniProtKB-KW"/>
</dbReference>
<keyword evidence="11 22" id="KW-0547">Nucleotide-binding</keyword>
<dbReference type="InterPro" id="IPR036945">
    <property type="entry name" value="DAGK_sf"/>
</dbReference>
<dbReference type="Gene3D" id="1.10.287.3610">
    <property type="match status" value="1"/>
</dbReference>
<dbReference type="GO" id="GO:0004143">
    <property type="term" value="F:ATP-dependent diacylglycerol kinase activity"/>
    <property type="evidence" value="ECO:0007669"/>
    <property type="project" value="UniProtKB-EC"/>
</dbReference>
<evidence type="ECO:0000256" key="8">
    <source>
        <dbReference type="ARBA" id="ARBA00022679"/>
    </source>
</evidence>
<dbReference type="GO" id="GO:0006654">
    <property type="term" value="P:phosphatidic acid biosynthetic process"/>
    <property type="evidence" value="ECO:0007669"/>
    <property type="project" value="InterPro"/>
</dbReference>
<comment type="cofactor">
    <cofactor evidence="23">
        <name>Mg(2+)</name>
        <dbReference type="ChEBI" id="CHEBI:18420"/>
    </cofactor>
    <text evidence="23">Mn(2+), Zn(2+), Cd(2+) and Co(2+) support activity to lesser extents.</text>
</comment>
<keyword evidence="6" id="KW-0444">Lipid biosynthesis</keyword>
<keyword evidence="9 24" id="KW-0812">Transmembrane</keyword>
<evidence type="ECO:0000256" key="1">
    <source>
        <dbReference type="ARBA" id="ARBA00004429"/>
    </source>
</evidence>
<keyword evidence="19 24" id="KW-1208">Phospholipid metabolism</keyword>
<keyword evidence="14 23" id="KW-0460">Magnesium</keyword>
<dbReference type="InterPro" id="IPR000829">
    <property type="entry name" value="DAGK"/>
</dbReference>
<keyword evidence="7 24" id="KW-0997">Cell inner membrane</keyword>
<dbReference type="CDD" id="cd14264">
    <property type="entry name" value="DAGK_IM"/>
    <property type="match status" value="1"/>
</dbReference>
<comment type="function">
    <text evidence="24">Catalyzes the ATP-dependent phosphorylation of sn-l,2-diacylglycerol (DAG) to phosphatidic acid. Involved in the recycling of diacylglycerol produced as a by-product during membrane-derived oligosaccharide (MDO) biosynthesis.</text>
</comment>
<dbReference type="GO" id="GO:0005524">
    <property type="term" value="F:ATP binding"/>
    <property type="evidence" value="ECO:0007669"/>
    <property type="project" value="UniProtKB-KW"/>
</dbReference>
<evidence type="ECO:0000256" key="21">
    <source>
        <dbReference type="PIRSR" id="PIRSR600829-2"/>
    </source>
</evidence>
<evidence type="ECO:0000256" key="16">
    <source>
        <dbReference type="ARBA" id="ARBA00023098"/>
    </source>
</evidence>
<keyword evidence="15 24" id="KW-1133">Transmembrane helix</keyword>
<feature type="binding site" evidence="22">
    <location>
        <position position="37"/>
    </location>
    <ligand>
        <name>ATP</name>
        <dbReference type="ChEBI" id="CHEBI:30616"/>
    </ligand>
</feature>
<keyword evidence="12 24" id="KW-0418">Kinase</keyword>
<evidence type="ECO:0000256" key="15">
    <source>
        <dbReference type="ARBA" id="ARBA00022989"/>
    </source>
</evidence>
<keyword evidence="17 24" id="KW-0472">Membrane</keyword>
<evidence type="ECO:0000256" key="3">
    <source>
        <dbReference type="ARBA" id="ARBA00012133"/>
    </source>
</evidence>
<feature type="binding site" evidence="23">
    <location>
        <position position="104"/>
    </location>
    <ligand>
        <name>a divalent metal cation</name>
        <dbReference type="ChEBI" id="CHEBI:60240"/>
    </ligand>
</feature>
<comment type="caution">
    <text evidence="25">The sequence shown here is derived from an EMBL/GenBank/DDBJ whole genome shotgun (WGS) entry which is preliminary data.</text>
</comment>
<reference evidence="25 26" key="1">
    <citation type="submission" date="2017-02" db="EMBL/GenBank/DDBJ databases">
        <title>Draft genome sequence of Moraxella pluranimalium CCUG 54913T type strain.</title>
        <authorList>
            <person name="Salva-Serra F."/>
            <person name="Engstrom-Jakobsson H."/>
            <person name="Thorell K."/>
            <person name="Jaen-Luchoro D."/>
            <person name="Gonzales-Siles L."/>
            <person name="Karlsson R."/>
            <person name="Yazdan S."/>
            <person name="Boulund F."/>
            <person name="Johnning A."/>
            <person name="Engstrand L."/>
            <person name="Kristiansson E."/>
            <person name="Moore E."/>
        </authorList>
    </citation>
    <scope>NUCLEOTIDE SEQUENCE [LARGE SCALE GENOMIC DNA]</scope>
    <source>
        <strain evidence="25 26">CCUG 54913</strain>
    </source>
</reference>
<comment type="subcellular location">
    <subcellularLocation>
        <location evidence="1 24">Cell inner membrane</location>
        <topology evidence="1 24">Multi-pass membrane protein</topology>
    </subcellularLocation>
</comment>
<sequence length="150" mass="16505">MNNPLYNKTSLFILIGISMSNQNTYANQMKGKTGIRRVIKATGYSIDGFKAAYKSEAAFRQVAWLNLILATALIFLPFSLPVKMILLLVSALSVIVELFNTGLEAAIDRISDEFHPLSKVAKDVGSAAQLVVLTLQFIVWAMAIYQAYVA</sequence>
<keyword evidence="18" id="KW-0594">Phospholipid biosynthesis</keyword>
<keyword evidence="16 24" id="KW-0443">Lipid metabolism</keyword>